<reference evidence="7" key="1">
    <citation type="journal article" date="2014" name="Int. J. Syst. Evol. Microbiol.">
        <title>Complete genome sequence of Corynebacterium casei LMG S-19264T (=DSM 44701T), isolated from a smear-ripened cheese.</title>
        <authorList>
            <consortium name="US DOE Joint Genome Institute (JGI-PGF)"/>
            <person name="Walter F."/>
            <person name="Albersmeier A."/>
            <person name="Kalinowski J."/>
            <person name="Ruckert C."/>
        </authorList>
    </citation>
    <scope>NUCLEOTIDE SEQUENCE</scope>
    <source>
        <strain evidence="7">CGMCC 1.15320</strain>
    </source>
</reference>
<dbReference type="Proteomes" id="UP000636264">
    <property type="component" value="Unassembled WGS sequence"/>
</dbReference>
<comment type="caution">
    <text evidence="7">The sequence shown here is derived from an EMBL/GenBank/DDBJ whole genome shotgun (WGS) entry which is preliminary data.</text>
</comment>
<dbReference type="SUPFAM" id="SSF53850">
    <property type="entry name" value="Periplasmic binding protein-like II"/>
    <property type="match status" value="1"/>
</dbReference>
<keyword evidence="4" id="KW-0010">Activator</keyword>
<dbReference type="InterPro" id="IPR005119">
    <property type="entry name" value="LysR_subst-bd"/>
</dbReference>
<evidence type="ECO:0000313" key="7">
    <source>
        <dbReference type="EMBL" id="GGA79797.1"/>
    </source>
</evidence>
<dbReference type="InterPro" id="IPR036390">
    <property type="entry name" value="WH_DNA-bd_sf"/>
</dbReference>
<dbReference type="InterPro" id="IPR036388">
    <property type="entry name" value="WH-like_DNA-bd_sf"/>
</dbReference>
<evidence type="ECO:0000256" key="2">
    <source>
        <dbReference type="ARBA" id="ARBA00023015"/>
    </source>
</evidence>
<dbReference type="FunFam" id="1.10.10.10:FF:000001">
    <property type="entry name" value="LysR family transcriptional regulator"/>
    <property type="match status" value="1"/>
</dbReference>
<protein>
    <submittedName>
        <fullName evidence="7">Transcriptional regulator</fullName>
    </submittedName>
</protein>
<evidence type="ECO:0000259" key="6">
    <source>
        <dbReference type="PROSITE" id="PS50931"/>
    </source>
</evidence>
<proteinExistence type="inferred from homology"/>
<gene>
    <name evidence="7" type="ORF">GCM10011385_37530</name>
</gene>
<evidence type="ECO:0000256" key="3">
    <source>
        <dbReference type="ARBA" id="ARBA00023125"/>
    </source>
</evidence>
<dbReference type="Gene3D" id="3.40.190.290">
    <property type="match status" value="1"/>
</dbReference>
<dbReference type="SUPFAM" id="SSF46785">
    <property type="entry name" value="Winged helix' DNA-binding domain"/>
    <property type="match status" value="1"/>
</dbReference>
<sequence>MMEFRQLKYFMSVAEAGSFSRAAIAIGVAQPALSRQIRLLEEQLKSALFYRTGRGAELTPAGELLFAYAGPALEANARAIRQIHTLGGSIHGSVTLGILPSLSPLLMKPLLKRLRSRYPDLNLHVREGMSGTLIDWLQNKKVDIATIYEPMGRNWCIAEHLLADNLYFIRRAGSQDPLPRSAEDLCNVGLALPGKQHGIRKLIEERMQECRCQLNVVYEIDSIPAIKDLVREEGLCTLLPRGAVEVEVRNGEFEIAAMDNPCFRRNLALATASSSSLDSGTRMVLQVIKQSVNEISTLYDWQIPRTPFPSPTPSN</sequence>
<keyword evidence="8" id="KW-1185">Reference proteome</keyword>
<dbReference type="Gene3D" id="1.10.10.10">
    <property type="entry name" value="Winged helix-like DNA-binding domain superfamily/Winged helix DNA-binding domain"/>
    <property type="match status" value="1"/>
</dbReference>
<dbReference type="GO" id="GO:2000142">
    <property type="term" value="P:regulation of DNA-templated transcription initiation"/>
    <property type="evidence" value="ECO:0007669"/>
    <property type="project" value="TreeGrafter"/>
</dbReference>
<evidence type="ECO:0000313" key="8">
    <source>
        <dbReference type="Proteomes" id="UP000636264"/>
    </source>
</evidence>
<dbReference type="PROSITE" id="PS50931">
    <property type="entry name" value="HTH_LYSR"/>
    <property type="match status" value="1"/>
</dbReference>
<keyword evidence="3" id="KW-0238">DNA-binding</keyword>
<dbReference type="AlphaFoldDB" id="A0A916WA95"/>
<dbReference type="EMBL" id="BMIF01000016">
    <property type="protein sequence ID" value="GGA79797.1"/>
    <property type="molecule type" value="Genomic_DNA"/>
</dbReference>
<dbReference type="Pfam" id="PF03466">
    <property type="entry name" value="LysR_substrate"/>
    <property type="match status" value="1"/>
</dbReference>
<comment type="similarity">
    <text evidence="1">Belongs to the LysR transcriptional regulatory family.</text>
</comment>
<feature type="domain" description="HTH lysR-type" evidence="6">
    <location>
        <begin position="2"/>
        <end position="59"/>
    </location>
</feature>
<dbReference type="PRINTS" id="PR00039">
    <property type="entry name" value="HTHLYSR"/>
</dbReference>
<dbReference type="RefSeq" id="WP_188722647.1">
    <property type="nucleotide sequence ID" value="NZ_BMIF01000016.1"/>
</dbReference>
<evidence type="ECO:0000256" key="5">
    <source>
        <dbReference type="ARBA" id="ARBA00023163"/>
    </source>
</evidence>
<evidence type="ECO:0000256" key="4">
    <source>
        <dbReference type="ARBA" id="ARBA00023159"/>
    </source>
</evidence>
<organism evidence="7 8">
    <name type="scientific">Nitratireductor aestuarii</name>
    <dbReference type="NCBI Taxonomy" id="1735103"/>
    <lineage>
        <taxon>Bacteria</taxon>
        <taxon>Pseudomonadati</taxon>
        <taxon>Pseudomonadota</taxon>
        <taxon>Alphaproteobacteria</taxon>
        <taxon>Hyphomicrobiales</taxon>
        <taxon>Phyllobacteriaceae</taxon>
        <taxon>Nitratireductor</taxon>
    </lineage>
</organism>
<dbReference type="GO" id="GO:0003677">
    <property type="term" value="F:DNA binding"/>
    <property type="evidence" value="ECO:0007669"/>
    <property type="project" value="UniProtKB-KW"/>
</dbReference>
<dbReference type="InterPro" id="IPR000847">
    <property type="entry name" value="LysR_HTH_N"/>
</dbReference>
<accession>A0A916WA95</accession>
<dbReference type="PANTHER" id="PTHR30293">
    <property type="entry name" value="TRANSCRIPTIONAL REGULATORY PROTEIN NAC-RELATED"/>
    <property type="match status" value="1"/>
</dbReference>
<evidence type="ECO:0000256" key="1">
    <source>
        <dbReference type="ARBA" id="ARBA00009437"/>
    </source>
</evidence>
<dbReference type="GO" id="GO:0003700">
    <property type="term" value="F:DNA-binding transcription factor activity"/>
    <property type="evidence" value="ECO:0007669"/>
    <property type="project" value="InterPro"/>
</dbReference>
<dbReference type="Pfam" id="PF00126">
    <property type="entry name" value="HTH_1"/>
    <property type="match status" value="1"/>
</dbReference>
<reference evidence="7" key="2">
    <citation type="submission" date="2020-09" db="EMBL/GenBank/DDBJ databases">
        <authorList>
            <person name="Sun Q."/>
            <person name="Zhou Y."/>
        </authorList>
    </citation>
    <scope>NUCLEOTIDE SEQUENCE</scope>
    <source>
        <strain evidence="7">CGMCC 1.15320</strain>
    </source>
</reference>
<keyword evidence="5" id="KW-0804">Transcription</keyword>
<dbReference type="PANTHER" id="PTHR30293:SF0">
    <property type="entry name" value="NITROGEN ASSIMILATION REGULATORY PROTEIN NAC"/>
    <property type="match status" value="1"/>
</dbReference>
<name>A0A916WA95_9HYPH</name>
<keyword evidence="2" id="KW-0805">Transcription regulation</keyword>